<dbReference type="InterPro" id="IPR043128">
    <property type="entry name" value="Rev_trsase/Diguanyl_cyclase"/>
</dbReference>
<evidence type="ECO:0000259" key="9">
    <source>
        <dbReference type="PROSITE" id="PS50994"/>
    </source>
</evidence>
<protein>
    <recommendedName>
        <fullName evidence="9">Integrase catalytic domain-containing protein</fullName>
    </recommendedName>
</protein>
<dbReference type="Gene3D" id="3.30.70.270">
    <property type="match status" value="1"/>
</dbReference>
<dbReference type="PANTHER" id="PTHR37984">
    <property type="entry name" value="PROTEIN CBG26694"/>
    <property type="match status" value="1"/>
</dbReference>
<evidence type="ECO:0000256" key="5">
    <source>
        <dbReference type="ARBA" id="ARBA00022759"/>
    </source>
</evidence>
<accession>A0A388M9D1</accession>
<dbReference type="SUPFAM" id="SSF53098">
    <property type="entry name" value="Ribonuclease H-like"/>
    <property type="match status" value="2"/>
</dbReference>
<keyword evidence="5" id="KW-0255">Endonuclease</keyword>
<evidence type="ECO:0000256" key="1">
    <source>
        <dbReference type="ARBA" id="ARBA00022670"/>
    </source>
</evidence>
<evidence type="ECO:0000256" key="3">
    <source>
        <dbReference type="ARBA" id="ARBA00022695"/>
    </source>
</evidence>
<dbReference type="Gene3D" id="3.30.420.10">
    <property type="entry name" value="Ribonuclease H-like superfamily/Ribonuclease H"/>
    <property type="match status" value="1"/>
</dbReference>
<dbReference type="InterPro" id="IPR036397">
    <property type="entry name" value="RNaseH_sf"/>
</dbReference>
<evidence type="ECO:0000256" key="2">
    <source>
        <dbReference type="ARBA" id="ARBA00022679"/>
    </source>
</evidence>
<dbReference type="Pfam" id="PF00078">
    <property type="entry name" value="RVT_1"/>
    <property type="match status" value="1"/>
</dbReference>
<evidence type="ECO:0000256" key="4">
    <source>
        <dbReference type="ARBA" id="ARBA00022722"/>
    </source>
</evidence>
<dbReference type="InterPro" id="IPR041588">
    <property type="entry name" value="Integrase_H2C2"/>
</dbReference>
<keyword evidence="2" id="KW-0808">Transferase</keyword>
<keyword evidence="3" id="KW-0548">Nucleotidyltransferase</keyword>
<dbReference type="GO" id="GO:0006508">
    <property type="term" value="P:proteolysis"/>
    <property type="evidence" value="ECO:0007669"/>
    <property type="project" value="UniProtKB-KW"/>
</dbReference>
<keyword evidence="6" id="KW-0378">Hydrolase</keyword>
<proteinExistence type="predicted"/>
<dbReference type="FunFam" id="3.10.10.10:FF:000007">
    <property type="entry name" value="Retrovirus-related Pol polyprotein from transposon 17.6-like Protein"/>
    <property type="match status" value="1"/>
</dbReference>
<dbReference type="GO" id="GO:0015074">
    <property type="term" value="P:DNA integration"/>
    <property type="evidence" value="ECO:0007669"/>
    <property type="project" value="InterPro"/>
</dbReference>
<evidence type="ECO:0000313" key="10">
    <source>
        <dbReference type="EMBL" id="GBG91188.1"/>
    </source>
</evidence>
<keyword evidence="4" id="KW-0540">Nuclease</keyword>
<dbReference type="InterPro" id="IPR041373">
    <property type="entry name" value="RT_RNaseH"/>
</dbReference>
<dbReference type="InterPro" id="IPR001584">
    <property type="entry name" value="Integrase_cat-core"/>
</dbReference>
<dbReference type="InterPro" id="IPR050951">
    <property type="entry name" value="Retrovirus_Pol_polyprotein"/>
</dbReference>
<dbReference type="CDD" id="cd09274">
    <property type="entry name" value="RNase_HI_RT_Ty3"/>
    <property type="match status" value="2"/>
</dbReference>
<comment type="caution">
    <text evidence="10">The sequence shown here is derived from an EMBL/GenBank/DDBJ whole genome shotgun (WGS) entry which is preliminary data.</text>
</comment>
<feature type="region of interest" description="Disordered" evidence="8">
    <location>
        <begin position="827"/>
        <end position="847"/>
    </location>
</feature>
<dbReference type="Gramene" id="GBG91188">
    <property type="protein sequence ID" value="GBG91188"/>
    <property type="gene ID" value="CBR_g52070"/>
</dbReference>
<dbReference type="Gene3D" id="1.10.340.70">
    <property type="match status" value="2"/>
</dbReference>
<keyword evidence="7" id="KW-0695">RNA-directed DNA polymerase</keyword>
<name>A0A388M9D1_CHABU</name>
<dbReference type="Gene3D" id="3.10.10.10">
    <property type="entry name" value="HIV Type 1 Reverse Transcriptase, subunit A, domain 1"/>
    <property type="match status" value="1"/>
</dbReference>
<dbReference type="PROSITE" id="PS50994">
    <property type="entry name" value="INTEGRASE"/>
    <property type="match status" value="1"/>
</dbReference>
<dbReference type="InterPro" id="IPR043502">
    <property type="entry name" value="DNA/RNA_pol_sf"/>
</dbReference>
<sequence>MDAAPEAKKAQYRFFYEKALKREEEEKEKERGDKVRTHEAVFSTVPAALTNVEVEEKTVPLLRASIDAGAVENHTDQLANVFDELKKSREDMALMAHQHRDQLQHFANKQPAQTVLPSAYPASSVACQSVCAPLTVSSSSSSSSLSVVNSLSGSAAGPNLVVAAATAAAAVSTGSAGHSRTLAALNSGPAIAGPSCSFPYVDRKAAHISSKYDGKDDIESWMSSMRSYFDVRGTPPVTQSLVLGTNVEPAVRGFLEVQAVQSGYKRIDLAKWLKAMPRATLEDLLIKQYADPHATAKGRLKLDKLEHNKWTSTMHSLQQYVSKLFATPDLEMTAQSCLDVIKSTVPSTVTHRLGLRLIADTNWLSLMRDLVELEAQDLRGGSGGKKTTSHKRFPGSNRFAAHDQLDVDVETFAEEPSLGDDQEQDCEASCSSSAHESNYVDDDECEAKAPMSPFWLCYAALTTDTSQYGIGAVLAQQEGKKLRLVMYMSKKMPSQKLAKPLTNWRHYLLGRFFILRGYHQTLRWMRTQSELSDTLKRWIEVIEQYDFDPQYLKGEYNKVVDALSRRPDFSGALITEFDLTDDVTRSLVEAYREDQFMSEIIRKLEAKDKKTSAEFEFINGLLFLEKEGNKRTSAQNTTVLTGVQYNSPVVDKRAATLPSKYDGKADITSWISSMRSYFEVMQTPQEDRSMIMGTNTEPAVQNHIELQAVAAGYERIDLTEWLKVTPVRTLEDLLITRYQDKHAALKARLKLEALKGQTWRSSMQALEQHLTGLFTTPDLGMTDVSCTDVVMGVAPKEYLSLLELKDHTTWRKLMTDLVNLEAKDLARRKKAPAAGGKPQRKRFGSSNQLALHQSYTNDLSLDDDLEPDSGMGCSSSAIESDINKDEKLNAFRKTASNKGPNRGSGVRATFDKDRTVTHELNFYVMDKCSFDAVIGLGWLKAHCPRTTWADNQFVVRDAKGNELTVLLDETCESPVTLLSATKFCKSVRRRKEIEHVHVAFVKLIHVPSTFAAFSTSVSNSTSNQSSSTVNNPSTSNPSTSNPVVIAVNSQSNFLSLDEDDPPPEVPTNIRQLLDRFPEVLVEPRGVPERPVKHKIEIIEGSVPPKGCVYRMGQGELEEFRRQIDDMIDRGWIRPSESEVGAPVLFVPKKGGKLRMYIDYRGLNRITRKNAYPLPRIDDLLDAAGGCKVFSKIDLKSGYYQIEVDPSDQHKTAFKTRDGLYEFIVMPFGLTNAPATFQCLMDKVLRHQLNRKLKEDLVEHTAKDPDLSPIFEQLTADPNSQPDFHECEGLVLRRYGKFDRLCVPNHAPLRTHFLDLAHGRSGHFGFAKTYGSLLQQFDWPGMKGSAQKFIAECQVCQRTKVHRHKPYGLLRPLPIPDGPGESISIDFTDMGKVSEAGNSLVMVIVDRFSKILNLIPFPPHTPTELVIEEFHQQYILQFGVPKTIVSYRDTRFINKDWKDFTSQIYDIKLNKTSGRHPEANGLAEEINQTVIQLLRALIVPDQNTWDKELHKVKGLYNSIHSATGVMPNQLQSGWPMCNPLSYLFPERSLGLMPDMPGYNAKYARLLKAVIAAMNKRQHAMNKHANKLHLRLTFAVTTDASLYGIGAVLQQEDGDGLRPLEYYSKRMPSHKVTASTYMRELYALRKHYLLGRHFKVFSDRKTLKWIQTQINPSTTFTRWLHETDVYDFELNHKKGGYNRVADALSRHPEYMTCLVGSYDLHKNLEEELVEHTAKDPELNPILEQIQADPSSQPDFHECKGVLFRRYVKYNRLCVPNQEPIRTHFLDLAHGRSGHFGFEKTYGSLLPKFVWPGMKGMARKFVVECKVCQRIKPSRQKPYGLLHPLPIPDGPGESLSIDFTDMGKKSRNGHSQVMVIIYRFSKFLNLIPLPPHAPTNLVIEEFNKRYILQCGPPKTLQQVSGDKAVDGNTDGGAETLPDFCGGNSSFNSGGAETLPDFCGGDSSFNGGGAKTLPDFCGGDSGFNGGGAEALPDFCSDDTGFTTVTAIFCTEWRWRIGTEKVPPKYWRRVAVT</sequence>
<dbReference type="Pfam" id="PF17921">
    <property type="entry name" value="Integrase_H2C2"/>
    <property type="match status" value="2"/>
</dbReference>
<evidence type="ECO:0000256" key="6">
    <source>
        <dbReference type="ARBA" id="ARBA00022801"/>
    </source>
</evidence>
<dbReference type="Proteomes" id="UP000265515">
    <property type="component" value="Unassembled WGS sequence"/>
</dbReference>
<dbReference type="GO" id="GO:0003964">
    <property type="term" value="F:RNA-directed DNA polymerase activity"/>
    <property type="evidence" value="ECO:0007669"/>
    <property type="project" value="UniProtKB-KW"/>
</dbReference>
<reference evidence="10 11" key="1">
    <citation type="journal article" date="2018" name="Cell">
        <title>The Chara Genome: Secondary Complexity and Implications for Plant Terrestrialization.</title>
        <authorList>
            <person name="Nishiyama T."/>
            <person name="Sakayama H."/>
            <person name="Vries J.D."/>
            <person name="Buschmann H."/>
            <person name="Saint-Marcoux D."/>
            <person name="Ullrich K.K."/>
            <person name="Haas F.B."/>
            <person name="Vanderstraeten L."/>
            <person name="Becker D."/>
            <person name="Lang D."/>
            <person name="Vosolsobe S."/>
            <person name="Rombauts S."/>
            <person name="Wilhelmsson P.K.I."/>
            <person name="Janitza P."/>
            <person name="Kern R."/>
            <person name="Heyl A."/>
            <person name="Rumpler F."/>
            <person name="Villalobos L.I.A.C."/>
            <person name="Clay J.M."/>
            <person name="Skokan R."/>
            <person name="Toyoda A."/>
            <person name="Suzuki Y."/>
            <person name="Kagoshima H."/>
            <person name="Schijlen E."/>
            <person name="Tajeshwar N."/>
            <person name="Catarino B."/>
            <person name="Hetherington A.J."/>
            <person name="Saltykova A."/>
            <person name="Bonnot C."/>
            <person name="Breuninger H."/>
            <person name="Symeonidi A."/>
            <person name="Radhakrishnan G.V."/>
            <person name="Van Nieuwerburgh F."/>
            <person name="Deforce D."/>
            <person name="Chang C."/>
            <person name="Karol K.G."/>
            <person name="Hedrich R."/>
            <person name="Ulvskov P."/>
            <person name="Glockner G."/>
            <person name="Delwiche C.F."/>
            <person name="Petrasek J."/>
            <person name="Van de Peer Y."/>
            <person name="Friml J."/>
            <person name="Beilby M."/>
            <person name="Dolan L."/>
            <person name="Kohara Y."/>
            <person name="Sugano S."/>
            <person name="Fujiyama A."/>
            <person name="Delaux P.-M."/>
            <person name="Quint M."/>
            <person name="TheiBen G."/>
            <person name="Hagemann M."/>
            <person name="Harholt J."/>
            <person name="Dunand C."/>
            <person name="Zachgo S."/>
            <person name="Langdale J."/>
            <person name="Maumus F."/>
            <person name="Straeten D.V.D."/>
            <person name="Gould S.B."/>
            <person name="Rensing S.A."/>
        </authorList>
    </citation>
    <scope>NUCLEOTIDE SEQUENCE [LARGE SCALE GENOMIC DNA]</scope>
    <source>
        <strain evidence="10 11">S276</strain>
    </source>
</reference>
<evidence type="ECO:0000256" key="8">
    <source>
        <dbReference type="SAM" id="MobiDB-lite"/>
    </source>
</evidence>
<feature type="domain" description="Integrase catalytic" evidence="9">
    <location>
        <begin position="1374"/>
        <end position="1534"/>
    </location>
</feature>
<evidence type="ECO:0000313" key="11">
    <source>
        <dbReference type="Proteomes" id="UP000265515"/>
    </source>
</evidence>
<keyword evidence="11" id="KW-1185">Reference proteome</keyword>
<gene>
    <name evidence="10" type="ORF">CBR_g52070</name>
</gene>
<feature type="region of interest" description="Disordered" evidence="8">
    <location>
        <begin position="1021"/>
        <end position="1042"/>
    </location>
</feature>
<dbReference type="EMBL" id="BFEA01000881">
    <property type="protein sequence ID" value="GBG91188.1"/>
    <property type="molecule type" value="Genomic_DNA"/>
</dbReference>
<dbReference type="GO" id="GO:0003676">
    <property type="term" value="F:nucleic acid binding"/>
    <property type="evidence" value="ECO:0007669"/>
    <property type="project" value="InterPro"/>
</dbReference>
<dbReference type="CDD" id="cd01647">
    <property type="entry name" value="RT_LTR"/>
    <property type="match status" value="1"/>
</dbReference>
<dbReference type="GO" id="GO:0008233">
    <property type="term" value="F:peptidase activity"/>
    <property type="evidence" value="ECO:0007669"/>
    <property type="project" value="UniProtKB-KW"/>
</dbReference>
<organism evidence="10 11">
    <name type="scientific">Chara braunii</name>
    <name type="common">Braun's stonewort</name>
    <dbReference type="NCBI Taxonomy" id="69332"/>
    <lineage>
        <taxon>Eukaryota</taxon>
        <taxon>Viridiplantae</taxon>
        <taxon>Streptophyta</taxon>
        <taxon>Charophyceae</taxon>
        <taxon>Charales</taxon>
        <taxon>Characeae</taxon>
        <taxon>Chara</taxon>
    </lineage>
</organism>
<dbReference type="InterPro" id="IPR012337">
    <property type="entry name" value="RNaseH-like_sf"/>
</dbReference>
<dbReference type="SUPFAM" id="SSF56672">
    <property type="entry name" value="DNA/RNA polymerases"/>
    <property type="match status" value="3"/>
</dbReference>
<evidence type="ECO:0000256" key="7">
    <source>
        <dbReference type="ARBA" id="ARBA00022918"/>
    </source>
</evidence>
<dbReference type="PANTHER" id="PTHR37984:SF5">
    <property type="entry name" value="PROTEIN NYNRIN-LIKE"/>
    <property type="match status" value="1"/>
</dbReference>
<dbReference type="Pfam" id="PF17917">
    <property type="entry name" value="RT_RNaseH"/>
    <property type="match status" value="2"/>
</dbReference>
<dbReference type="GO" id="GO:0004519">
    <property type="term" value="F:endonuclease activity"/>
    <property type="evidence" value="ECO:0007669"/>
    <property type="project" value="UniProtKB-KW"/>
</dbReference>
<dbReference type="InterPro" id="IPR000477">
    <property type="entry name" value="RT_dom"/>
</dbReference>
<keyword evidence="1" id="KW-0645">Protease</keyword>